<reference evidence="1 2" key="1">
    <citation type="submission" date="2023-02" db="EMBL/GenBank/DDBJ databases">
        <title>LHISI_Scaffold_Assembly.</title>
        <authorList>
            <person name="Stuart O.P."/>
            <person name="Cleave R."/>
            <person name="Magrath M.J.L."/>
            <person name="Mikheyev A.S."/>
        </authorList>
    </citation>
    <scope>NUCLEOTIDE SEQUENCE [LARGE SCALE GENOMIC DNA]</scope>
    <source>
        <strain evidence="1">Daus_M_001</strain>
        <tissue evidence="1">Leg muscle</tissue>
    </source>
</reference>
<evidence type="ECO:0000313" key="2">
    <source>
        <dbReference type="Proteomes" id="UP001159363"/>
    </source>
</evidence>
<evidence type="ECO:0008006" key="3">
    <source>
        <dbReference type="Google" id="ProtNLM"/>
    </source>
</evidence>
<accession>A0ABQ9HBJ6</accession>
<keyword evidence="2" id="KW-1185">Reference proteome</keyword>
<gene>
    <name evidence="1" type="ORF">PR048_018125</name>
</gene>
<organism evidence="1 2">
    <name type="scientific">Dryococelus australis</name>
    <dbReference type="NCBI Taxonomy" id="614101"/>
    <lineage>
        <taxon>Eukaryota</taxon>
        <taxon>Metazoa</taxon>
        <taxon>Ecdysozoa</taxon>
        <taxon>Arthropoda</taxon>
        <taxon>Hexapoda</taxon>
        <taxon>Insecta</taxon>
        <taxon>Pterygota</taxon>
        <taxon>Neoptera</taxon>
        <taxon>Polyneoptera</taxon>
        <taxon>Phasmatodea</taxon>
        <taxon>Verophasmatodea</taxon>
        <taxon>Anareolatae</taxon>
        <taxon>Phasmatidae</taxon>
        <taxon>Eurycanthinae</taxon>
        <taxon>Dryococelus</taxon>
    </lineage>
</organism>
<dbReference type="Proteomes" id="UP001159363">
    <property type="component" value="Chromosome 5"/>
</dbReference>
<comment type="caution">
    <text evidence="1">The sequence shown here is derived from an EMBL/GenBank/DDBJ whole genome shotgun (WGS) entry which is preliminary data.</text>
</comment>
<evidence type="ECO:0000313" key="1">
    <source>
        <dbReference type="EMBL" id="KAJ8881639.1"/>
    </source>
</evidence>
<protein>
    <recommendedName>
        <fullName evidence="3">EGF-like domain-containing protein</fullName>
    </recommendedName>
</protein>
<sequence length="731" mass="81876">MSGLFSPGNETVRQRWYQRYLWLVFCKSVLRPQTLTKFRHWPESYRNASSNRNEWAEDMGDPRENPPTNCDGRYLVIGDLFPVKEESFAKKIALMYKLNKIEGVGSVYSALAVMVSRRGKASGVDYAVYIRLRGVQPVRWRLPKPACWYSKGSVAAREWKSGGGYGCTTDKYTTCVWRGLVHYLASERKEEGWVDVVLWVLRQTGYTAASSSAIPTCENPRVNRLRIEHDSPCWMCTAWEMYVKRISSAASSWITQFAVTLECALVQSCTTPCPKIAGAGSASRYLTLLKSFALYKLQYPSVYRQQTVDKNIEATWRGGYCHVEALASDWLLRDVELLSGRLPASKLRYQALIGVSGGIRRCFFTSVLSMWDVAGLGEACTNWRQCVVASNRTGVATCSSGGVCVCSAGYQPNDYNTDCSESSPSSHPPLLALCRIRLAATRLGRLKNPTWRMRPALKGPACLVPTSAFEGEKRKCNKGYAGTRCKSAIAAARSALQCFRRIREWRCGARALAAILDYGLPALLIWSRDRPLGVHHLVEPARAGTVLCTARRRAGGFLDVPPCRENRTVPRVESVLKLHIAAARLHADTERTAHCQQCLRLACSPPTKANRVQSTAGSPDFCKWESCRTMLLVGGFSRRYPVHPAPSFRRCSIFTSITLVGSEDLSVKSCPNLFTFKSQQTRKILVRIRSVKASRQTPASRYQLDVLCRKRPNGNMDWRLTVSQQCWTCYG</sequence>
<name>A0ABQ9HBJ6_9NEOP</name>
<dbReference type="EMBL" id="JARBHB010000006">
    <property type="protein sequence ID" value="KAJ8881639.1"/>
    <property type="molecule type" value="Genomic_DNA"/>
</dbReference>
<proteinExistence type="predicted"/>